<dbReference type="RefSeq" id="WP_124291076.1">
    <property type="nucleotide sequence ID" value="NZ_BMVE01000016.1"/>
</dbReference>
<dbReference type="GO" id="GO:0004497">
    <property type="term" value="F:monooxygenase activity"/>
    <property type="evidence" value="ECO:0007669"/>
    <property type="project" value="UniProtKB-KW"/>
</dbReference>
<evidence type="ECO:0000259" key="2">
    <source>
        <dbReference type="Pfam" id="PF01494"/>
    </source>
</evidence>
<evidence type="ECO:0000313" key="3">
    <source>
        <dbReference type="EMBL" id="WUO51253.1"/>
    </source>
</evidence>
<evidence type="ECO:0000313" key="4">
    <source>
        <dbReference type="Proteomes" id="UP001432075"/>
    </source>
</evidence>
<dbReference type="Pfam" id="PF01494">
    <property type="entry name" value="FAD_binding_3"/>
    <property type="match status" value="1"/>
</dbReference>
<dbReference type="PRINTS" id="PR00420">
    <property type="entry name" value="RNGMNOXGNASE"/>
</dbReference>
<dbReference type="InterPro" id="IPR050631">
    <property type="entry name" value="PheA/TfdB_FAD_monoxygenase"/>
</dbReference>
<accession>A0ABZ1RWI9</accession>
<dbReference type="EMBL" id="CP108058">
    <property type="protein sequence ID" value="WUO51253.1"/>
    <property type="molecule type" value="Genomic_DNA"/>
</dbReference>
<keyword evidence="3" id="KW-0503">Monooxygenase</keyword>
<dbReference type="PANTHER" id="PTHR43476">
    <property type="entry name" value="3-(3-HYDROXY-PHENYL)PROPIONATE/3-HYDROXYCINNAMIC ACID HYDROXYLASE"/>
    <property type="match status" value="1"/>
</dbReference>
<dbReference type="Gene3D" id="3.30.70.2450">
    <property type="match status" value="1"/>
</dbReference>
<feature type="domain" description="FAD-binding" evidence="2">
    <location>
        <begin position="4"/>
        <end position="309"/>
    </location>
</feature>
<dbReference type="SUPFAM" id="SSF51905">
    <property type="entry name" value="FAD/NAD(P)-binding domain"/>
    <property type="match status" value="1"/>
</dbReference>
<proteinExistence type="predicted"/>
<keyword evidence="3" id="KW-0614">Plasmid</keyword>
<dbReference type="Gene3D" id="3.50.50.60">
    <property type="entry name" value="FAD/NAD(P)-binding domain"/>
    <property type="match status" value="1"/>
</dbReference>
<evidence type="ECO:0000256" key="1">
    <source>
        <dbReference type="ARBA" id="ARBA00023002"/>
    </source>
</evidence>
<geneLocation type="plasmid" evidence="3 4">
    <name>unnamed1</name>
</geneLocation>
<protein>
    <submittedName>
        <fullName evidence="3">FAD-dependent monooxygenase</fullName>
    </submittedName>
</protein>
<dbReference type="PANTHER" id="PTHR43476:SF3">
    <property type="entry name" value="FAD-BINDING MONOOXYGENASE"/>
    <property type="match status" value="1"/>
</dbReference>
<reference evidence="3" key="1">
    <citation type="submission" date="2022-10" db="EMBL/GenBank/DDBJ databases">
        <title>The complete genomes of actinobacterial strains from the NBC collection.</title>
        <authorList>
            <person name="Joergensen T.S."/>
            <person name="Alvarez Arevalo M."/>
            <person name="Sterndorff E.B."/>
            <person name="Faurdal D."/>
            <person name="Vuksanovic O."/>
            <person name="Mourched A.-S."/>
            <person name="Charusanti P."/>
            <person name="Shaw S."/>
            <person name="Blin K."/>
            <person name="Weber T."/>
        </authorList>
    </citation>
    <scope>NUCLEOTIDE SEQUENCE</scope>
    <source>
        <strain evidence="3">NBC_00283</strain>
        <plasmid evidence="3">unnamed1</plasmid>
    </source>
</reference>
<organism evidence="3 4">
    <name type="scientific">Streptomyces goshikiensis</name>
    <dbReference type="NCBI Taxonomy" id="1942"/>
    <lineage>
        <taxon>Bacteria</taxon>
        <taxon>Bacillati</taxon>
        <taxon>Actinomycetota</taxon>
        <taxon>Actinomycetes</taxon>
        <taxon>Kitasatosporales</taxon>
        <taxon>Streptomycetaceae</taxon>
        <taxon>Streptomyces</taxon>
    </lineage>
</organism>
<dbReference type="InterPro" id="IPR036188">
    <property type="entry name" value="FAD/NAD-bd_sf"/>
</dbReference>
<dbReference type="InterPro" id="IPR002938">
    <property type="entry name" value="FAD-bd"/>
</dbReference>
<keyword evidence="1" id="KW-0560">Oxidoreductase</keyword>
<keyword evidence="4" id="KW-1185">Reference proteome</keyword>
<gene>
    <name evidence="3" type="ORF">OHU17_35880</name>
</gene>
<dbReference type="Proteomes" id="UP001432075">
    <property type="component" value="Plasmid unnamed1"/>
</dbReference>
<name>A0ABZ1RWI9_9ACTN</name>
<sequence length="382" mass="40759">MSDSVAVVGAGPVGLAAALAAHSLGLEPVLLEAGARTARRPGSRAIFIHRATLDRLERIRPGLSAEISGQGLVWDTKRTLWAGRQVHLRTYPTTAATAPFSSLPQTVVEDVLRRACDEAGIRSVWGDPVADVDSGAAGVRLRTRSGGVYEAGHVIAADGSRSTVRERVGIALRGSTSETEFVVIDVADGPVRAPAERIFHYRHPGVAGRNVLLVPFRGGWRVDVQCRPGDDAARLVANAPRWLPRVLPQVPDPEITWSSVYRFQQRLADRFADASGRVLLAGEAAHLLPPFGARGMNSGISDAVAAATAVREGTVADYARARQEAAEGNIRAAGAALDHLLAVRPAQRGRQWAAAALSPLWPKAGHWLDAAPYGPRIRKLTY</sequence>